<feature type="non-terminal residue" evidence="1">
    <location>
        <position position="1"/>
    </location>
</feature>
<dbReference type="Proteomes" id="UP001233999">
    <property type="component" value="Unassembled WGS sequence"/>
</dbReference>
<name>A0AAD8ENV8_DIPPU</name>
<gene>
    <name evidence="1" type="ORF">L9F63_026992</name>
</gene>
<protein>
    <submittedName>
        <fullName evidence="1">Uncharacterized protein</fullName>
    </submittedName>
</protein>
<evidence type="ECO:0000313" key="1">
    <source>
        <dbReference type="EMBL" id="KAJ9597118.1"/>
    </source>
</evidence>
<organism evidence="1 2">
    <name type="scientific">Diploptera punctata</name>
    <name type="common">Pacific beetle cockroach</name>
    <dbReference type="NCBI Taxonomy" id="6984"/>
    <lineage>
        <taxon>Eukaryota</taxon>
        <taxon>Metazoa</taxon>
        <taxon>Ecdysozoa</taxon>
        <taxon>Arthropoda</taxon>
        <taxon>Hexapoda</taxon>
        <taxon>Insecta</taxon>
        <taxon>Pterygota</taxon>
        <taxon>Neoptera</taxon>
        <taxon>Polyneoptera</taxon>
        <taxon>Dictyoptera</taxon>
        <taxon>Blattodea</taxon>
        <taxon>Blaberoidea</taxon>
        <taxon>Blaberidae</taxon>
        <taxon>Diplopterinae</taxon>
        <taxon>Diploptera</taxon>
    </lineage>
</organism>
<dbReference type="EMBL" id="JASPKZ010001775">
    <property type="protein sequence ID" value="KAJ9597118.1"/>
    <property type="molecule type" value="Genomic_DNA"/>
</dbReference>
<reference evidence="1" key="2">
    <citation type="submission" date="2023-05" db="EMBL/GenBank/DDBJ databases">
        <authorList>
            <person name="Fouks B."/>
        </authorList>
    </citation>
    <scope>NUCLEOTIDE SEQUENCE</scope>
    <source>
        <strain evidence="1">Stay&amp;Tobe</strain>
        <tissue evidence="1">Testes</tissue>
    </source>
</reference>
<sequence>AEYGSNNPTHYYTRFNREVLRINKHVNLLKIMVTKAMKTILQDMAKNPERYFSIYTIRVPVHRHSSIV</sequence>
<comment type="caution">
    <text evidence="1">The sequence shown here is derived from an EMBL/GenBank/DDBJ whole genome shotgun (WGS) entry which is preliminary data.</text>
</comment>
<dbReference type="AlphaFoldDB" id="A0AAD8ENV8"/>
<feature type="non-terminal residue" evidence="1">
    <location>
        <position position="68"/>
    </location>
</feature>
<evidence type="ECO:0000313" key="2">
    <source>
        <dbReference type="Proteomes" id="UP001233999"/>
    </source>
</evidence>
<proteinExistence type="predicted"/>
<reference evidence="1" key="1">
    <citation type="journal article" date="2023" name="IScience">
        <title>Live-bearing cockroach genome reveals convergent evolutionary mechanisms linked to viviparity in insects and beyond.</title>
        <authorList>
            <person name="Fouks B."/>
            <person name="Harrison M.C."/>
            <person name="Mikhailova A.A."/>
            <person name="Marchal E."/>
            <person name="English S."/>
            <person name="Carruthers M."/>
            <person name="Jennings E.C."/>
            <person name="Chiamaka E.L."/>
            <person name="Frigard R.A."/>
            <person name="Pippel M."/>
            <person name="Attardo G.M."/>
            <person name="Benoit J.B."/>
            <person name="Bornberg-Bauer E."/>
            <person name="Tobe S.S."/>
        </authorList>
    </citation>
    <scope>NUCLEOTIDE SEQUENCE</scope>
    <source>
        <strain evidence="1">Stay&amp;Tobe</strain>
    </source>
</reference>
<accession>A0AAD8ENV8</accession>
<keyword evidence="2" id="KW-1185">Reference proteome</keyword>